<evidence type="ECO:0000256" key="1">
    <source>
        <dbReference type="ARBA" id="ARBA00006601"/>
    </source>
</evidence>
<dbReference type="SUPFAM" id="SSF51735">
    <property type="entry name" value="NAD(P)-binding Rossmann-fold domains"/>
    <property type="match status" value="1"/>
</dbReference>
<dbReference type="Pfam" id="PF00984">
    <property type="entry name" value="UDPG_MGDP_dh"/>
    <property type="match status" value="1"/>
</dbReference>
<accession>A0YGJ5</accession>
<dbReference type="PANTHER" id="PTHR43491:SF2">
    <property type="entry name" value="UDP-N-ACETYL-D-MANNOSAMINE DEHYDROGENASE"/>
    <property type="match status" value="1"/>
</dbReference>
<evidence type="ECO:0000313" key="7">
    <source>
        <dbReference type="Proteomes" id="UP000004931"/>
    </source>
</evidence>
<proteinExistence type="inferred from homology"/>
<dbReference type="PANTHER" id="PTHR43491">
    <property type="entry name" value="UDP-N-ACETYL-D-MANNOSAMINE DEHYDROGENASE"/>
    <property type="match status" value="1"/>
</dbReference>
<dbReference type="InterPro" id="IPR014026">
    <property type="entry name" value="UDP-Glc/GDP-Man_DH_dimer"/>
</dbReference>
<dbReference type="InterPro" id="IPR036220">
    <property type="entry name" value="UDP-Glc/GDP-Man_DH_C_sf"/>
</dbReference>
<dbReference type="InterPro" id="IPR028359">
    <property type="entry name" value="UDP_ManNAc/GlcNAc_DH"/>
</dbReference>
<dbReference type="SMART" id="SM00984">
    <property type="entry name" value="UDPG_MGDP_dh_C"/>
    <property type="match status" value="1"/>
</dbReference>
<dbReference type="GO" id="GO:0051287">
    <property type="term" value="F:NAD binding"/>
    <property type="evidence" value="ECO:0007669"/>
    <property type="project" value="InterPro"/>
</dbReference>
<dbReference type="EMBL" id="AAVT01000011">
    <property type="protein sequence ID" value="EAW30036.1"/>
    <property type="molecule type" value="Genomic_DNA"/>
</dbReference>
<evidence type="ECO:0000313" key="6">
    <source>
        <dbReference type="EMBL" id="EAW30036.1"/>
    </source>
</evidence>
<evidence type="ECO:0000256" key="2">
    <source>
        <dbReference type="ARBA" id="ARBA00023002"/>
    </source>
</evidence>
<keyword evidence="3" id="KW-0520">NAD</keyword>
<dbReference type="NCBIfam" id="TIGR03026">
    <property type="entry name" value="NDP-sugDHase"/>
    <property type="match status" value="1"/>
</dbReference>
<dbReference type="InterPro" id="IPR017476">
    <property type="entry name" value="UDP-Glc/GDP-Man"/>
</dbReference>
<evidence type="ECO:0000256" key="3">
    <source>
        <dbReference type="ARBA" id="ARBA00023027"/>
    </source>
</evidence>
<organism evidence="6 7">
    <name type="scientific">marine gamma proteobacterium HTCC2143</name>
    <dbReference type="NCBI Taxonomy" id="247633"/>
    <lineage>
        <taxon>Bacteria</taxon>
        <taxon>Pseudomonadati</taxon>
        <taxon>Pseudomonadota</taxon>
        <taxon>Gammaproteobacteria</taxon>
        <taxon>Cellvibrionales</taxon>
        <taxon>Spongiibacteraceae</taxon>
        <taxon>BD1-7 clade</taxon>
    </lineage>
</organism>
<keyword evidence="2" id="KW-0560">Oxidoreductase</keyword>
<dbReference type="GO" id="GO:0000271">
    <property type="term" value="P:polysaccharide biosynthetic process"/>
    <property type="evidence" value="ECO:0007669"/>
    <property type="project" value="InterPro"/>
</dbReference>
<dbReference type="Pfam" id="PF03721">
    <property type="entry name" value="UDPG_MGDP_dh_N"/>
    <property type="match status" value="1"/>
</dbReference>
<dbReference type="PIRSF" id="PIRSF500136">
    <property type="entry name" value="UDP_ManNAc_DH"/>
    <property type="match status" value="1"/>
</dbReference>
<dbReference type="eggNOG" id="COG0677">
    <property type="taxonomic scope" value="Bacteria"/>
</dbReference>
<dbReference type="InterPro" id="IPR008927">
    <property type="entry name" value="6-PGluconate_DH-like_C_sf"/>
</dbReference>
<evidence type="ECO:0000256" key="4">
    <source>
        <dbReference type="PIRNR" id="PIRNR000124"/>
    </source>
</evidence>
<dbReference type="GO" id="GO:0016616">
    <property type="term" value="F:oxidoreductase activity, acting on the CH-OH group of donors, NAD or NADP as acceptor"/>
    <property type="evidence" value="ECO:0007669"/>
    <property type="project" value="InterPro"/>
</dbReference>
<dbReference type="Gene3D" id="3.40.50.720">
    <property type="entry name" value="NAD(P)-binding Rossmann-like Domain"/>
    <property type="match status" value="2"/>
</dbReference>
<comment type="similarity">
    <text evidence="1 4">Belongs to the UDP-glucose/GDP-mannose dehydrogenase family.</text>
</comment>
<protein>
    <submittedName>
        <fullName evidence="6">UDP-N-acetyl-D-mannosaminuronate dehydrogenase</fullName>
    </submittedName>
</protein>
<dbReference type="NCBIfam" id="NF011729">
    <property type="entry name" value="PRK15182.1"/>
    <property type="match status" value="1"/>
</dbReference>
<keyword evidence="7" id="KW-1185">Reference proteome</keyword>
<sequence>MGLLQLSRLCEQLLLLLGQPSLKFIHLIDAGTAMHLSKTPKLAIIGLGYVGLPLAVEFGKQLDCVGFDIQQQRINELRSGIDNTLETSPEELRQATGLSYSRDAADIRDCDIYIVTVPTPIDGSNQPDLTPLIKASELVGSVISANNVVIYESTVYPGCTEESCIPVIEEVSGLTFNTDFFAGYSPERINPGDKTHRVTNIVKVTSGSNPTVANYVDQLYRRIVKVGTHLASSIKVAEASKVIENTQRDVNIALVNELALIFNRLQINTEDVLEAAGTKWNFLPFRPGLVGGHCIGVDPYYLVHKAEQAGYHPQIIAASRRINDKMGSLVATEVMRLMTQKRIHIVDANVLILGLAFKENCPDLRNTRVTDIAGELEQCNVNVDIYDPWVSSQEAKHAFDITMVETLEAERYDAVILAVAHEQFQAMGIDEIRQLTRNKGIIFDIKYLFPADVVDGRL</sequence>
<gene>
    <name evidence="6" type="ORF">GP2143_01285</name>
</gene>
<dbReference type="SUPFAM" id="SSF48179">
    <property type="entry name" value="6-phosphogluconate dehydrogenase C-terminal domain-like"/>
    <property type="match status" value="1"/>
</dbReference>
<reference evidence="6 7" key="1">
    <citation type="journal article" date="2010" name="J. Bacteriol.">
        <title>Genome sequence of the oligotrophic marine Gammaproteobacterium HTCC2143, isolated from the Oregon Coast.</title>
        <authorList>
            <person name="Oh H.M."/>
            <person name="Kang I."/>
            <person name="Ferriera S."/>
            <person name="Giovannoni S.J."/>
            <person name="Cho J.C."/>
        </authorList>
    </citation>
    <scope>NUCLEOTIDE SEQUENCE [LARGE SCALE GENOMIC DNA]</scope>
    <source>
        <strain evidence="6 7">HTCC2143</strain>
    </source>
</reference>
<comment type="caution">
    <text evidence="6">The sequence shown here is derived from an EMBL/GenBank/DDBJ whole genome shotgun (WGS) entry which is preliminary data.</text>
</comment>
<dbReference type="AlphaFoldDB" id="A0YGJ5"/>
<dbReference type="InterPro" id="IPR036291">
    <property type="entry name" value="NAD(P)-bd_dom_sf"/>
</dbReference>
<dbReference type="Pfam" id="PF03720">
    <property type="entry name" value="UDPG_MGDP_dh_C"/>
    <property type="match status" value="1"/>
</dbReference>
<feature type="domain" description="UDP-glucose/GDP-mannose dehydrogenase C-terminal" evidence="5">
    <location>
        <begin position="351"/>
        <end position="451"/>
    </location>
</feature>
<dbReference type="SUPFAM" id="SSF52413">
    <property type="entry name" value="UDP-glucose/GDP-mannose dehydrogenase C-terminal domain"/>
    <property type="match status" value="1"/>
</dbReference>
<dbReference type="GO" id="GO:0016628">
    <property type="term" value="F:oxidoreductase activity, acting on the CH-CH group of donors, NAD or NADP as acceptor"/>
    <property type="evidence" value="ECO:0007669"/>
    <property type="project" value="InterPro"/>
</dbReference>
<dbReference type="Proteomes" id="UP000004931">
    <property type="component" value="Unassembled WGS sequence"/>
</dbReference>
<dbReference type="InterPro" id="IPR014027">
    <property type="entry name" value="UDP-Glc/GDP-Man_DH_C"/>
</dbReference>
<name>A0YGJ5_9GAMM</name>
<dbReference type="PIRSF" id="PIRSF000124">
    <property type="entry name" value="UDPglc_GDPman_dh"/>
    <property type="match status" value="1"/>
</dbReference>
<dbReference type="STRING" id="247633.GP2143_01285"/>
<evidence type="ECO:0000259" key="5">
    <source>
        <dbReference type="SMART" id="SM00984"/>
    </source>
</evidence>
<dbReference type="InterPro" id="IPR001732">
    <property type="entry name" value="UDP-Glc/GDP-Man_DH_N"/>
</dbReference>